<dbReference type="AlphaFoldDB" id="A0A7I8L484"/>
<proteinExistence type="predicted"/>
<reference evidence="1" key="1">
    <citation type="submission" date="2020-02" db="EMBL/GenBank/DDBJ databases">
        <authorList>
            <person name="Scholz U."/>
            <person name="Mascher M."/>
            <person name="Fiebig A."/>
        </authorList>
    </citation>
    <scope>NUCLEOTIDE SEQUENCE</scope>
</reference>
<protein>
    <submittedName>
        <fullName evidence="1">Uncharacterized protein</fullName>
    </submittedName>
</protein>
<accession>A0A7I8L484</accession>
<evidence type="ECO:0000313" key="2">
    <source>
        <dbReference type="Proteomes" id="UP000663760"/>
    </source>
</evidence>
<name>A0A7I8L484_SPIIN</name>
<organism evidence="1 2">
    <name type="scientific">Spirodela intermedia</name>
    <name type="common">Intermediate duckweed</name>
    <dbReference type="NCBI Taxonomy" id="51605"/>
    <lineage>
        <taxon>Eukaryota</taxon>
        <taxon>Viridiplantae</taxon>
        <taxon>Streptophyta</taxon>
        <taxon>Embryophyta</taxon>
        <taxon>Tracheophyta</taxon>
        <taxon>Spermatophyta</taxon>
        <taxon>Magnoliopsida</taxon>
        <taxon>Liliopsida</taxon>
        <taxon>Araceae</taxon>
        <taxon>Lemnoideae</taxon>
        <taxon>Spirodela</taxon>
    </lineage>
</organism>
<sequence length="67" mass="7190">MIPMLVFSSCGGAIPSNGGAGTFAPHSFQGHYHNQILISMIKEDKCICSIKLRSIDEDSSVILGKTH</sequence>
<gene>
    <name evidence="1" type="ORF">SI8410_11015270</name>
</gene>
<dbReference type="EMBL" id="LR746274">
    <property type="protein sequence ID" value="CAA7404592.1"/>
    <property type="molecule type" value="Genomic_DNA"/>
</dbReference>
<dbReference type="Proteomes" id="UP000663760">
    <property type="component" value="Chromosome 11"/>
</dbReference>
<keyword evidence="2" id="KW-1185">Reference proteome</keyword>
<evidence type="ECO:0000313" key="1">
    <source>
        <dbReference type="EMBL" id="CAA7404592.1"/>
    </source>
</evidence>